<evidence type="ECO:0000313" key="2">
    <source>
        <dbReference type="EMBL" id="MBB3994310.1"/>
    </source>
</evidence>
<evidence type="ECO:0000313" key="3">
    <source>
        <dbReference type="Proteomes" id="UP000530268"/>
    </source>
</evidence>
<dbReference type="EMBL" id="JACIEI010000005">
    <property type="protein sequence ID" value="MBB3994310.1"/>
    <property type="molecule type" value="Genomic_DNA"/>
</dbReference>
<accession>A0A7W6H079</accession>
<dbReference type="AlphaFoldDB" id="A0A7W6H079"/>
<feature type="signal peptide" evidence="1">
    <location>
        <begin position="1"/>
        <end position="47"/>
    </location>
</feature>
<reference evidence="2 3" key="1">
    <citation type="submission" date="2020-08" db="EMBL/GenBank/DDBJ databases">
        <title>Genomic Encyclopedia of Type Strains, Phase IV (KMG-IV): sequencing the most valuable type-strain genomes for metagenomic binning, comparative biology and taxonomic classification.</title>
        <authorList>
            <person name="Goeker M."/>
        </authorList>
    </citation>
    <scope>NUCLEOTIDE SEQUENCE [LARGE SCALE GENOMIC DNA]</scope>
    <source>
        <strain evidence="2 3">DSM 102234</strain>
    </source>
</reference>
<name>A0A7W6H079_9RHOB</name>
<evidence type="ECO:0000256" key="1">
    <source>
        <dbReference type="SAM" id="SignalP"/>
    </source>
</evidence>
<protein>
    <recommendedName>
        <fullName evidence="4">DUF4177 domain-containing protein</fullName>
    </recommendedName>
</protein>
<dbReference type="Proteomes" id="UP000530268">
    <property type="component" value="Unassembled WGS sequence"/>
</dbReference>
<proteinExistence type="predicted"/>
<gene>
    <name evidence="2" type="ORF">GGR95_001955</name>
</gene>
<evidence type="ECO:0008006" key="4">
    <source>
        <dbReference type="Google" id="ProtNLM"/>
    </source>
</evidence>
<keyword evidence="1" id="KW-0732">Signal</keyword>
<feature type="chain" id="PRO_5031037134" description="DUF4177 domain-containing protein" evidence="1">
    <location>
        <begin position="48"/>
        <end position="121"/>
    </location>
</feature>
<comment type="caution">
    <text evidence="2">The sequence shown here is derived from an EMBL/GenBank/DDBJ whole genome shotgun (WGS) entry which is preliminary data.</text>
</comment>
<organism evidence="2 3">
    <name type="scientific">Sulfitobacter undariae</name>
    <dbReference type="NCBI Taxonomy" id="1563671"/>
    <lineage>
        <taxon>Bacteria</taxon>
        <taxon>Pseudomonadati</taxon>
        <taxon>Pseudomonadota</taxon>
        <taxon>Alphaproteobacteria</taxon>
        <taxon>Rhodobacterales</taxon>
        <taxon>Roseobacteraceae</taxon>
        <taxon>Sulfitobacter</taxon>
    </lineage>
</organism>
<sequence length="121" mass="13302">MLLDNRPSLMTPILYITLKKRILRLMKHIFLSFCVILLVGLSGPAMAADCFADYKAKQGNPLKLHYGVAKVNGQCSKSAASNELAQRLNAQGWTLLNIVSVFGSDGLAKRKKSAGSNYLRF</sequence>
<keyword evidence="3" id="KW-1185">Reference proteome</keyword>